<evidence type="ECO:0000259" key="12">
    <source>
        <dbReference type="Pfam" id="PF01070"/>
    </source>
</evidence>
<feature type="binding site" evidence="11">
    <location>
        <position position="124"/>
    </location>
    <ligand>
        <name>FMN</name>
        <dbReference type="ChEBI" id="CHEBI:58210"/>
    </ligand>
</feature>
<dbReference type="OMA" id="WDWGIPT"/>
<dbReference type="GeneID" id="58091392"/>
<dbReference type="HAMAP" id="MF_00354">
    <property type="entry name" value="Idi_2"/>
    <property type="match status" value="1"/>
</dbReference>
<dbReference type="PANTHER" id="PTHR43665:SF1">
    <property type="entry name" value="ISOPENTENYL-DIPHOSPHATE DELTA-ISOMERASE"/>
    <property type="match status" value="1"/>
</dbReference>
<feature type="binding site" evidence="11">
    <location>
        <begin position="65"/>
        <end position="67"/>
    </location>
    <ligand>
        <name>FMN</name>
        <dbReference type="ChEBI" id="CHEBI:58210"/>
    </ligand>
</feature>
<organism evidence="15 17">
    <name type="scientific">Staphylococcus lugdunensis</name>
    <dbReference type="NCBI Taxonomy" id="28035"/>
    <lineage>
        <taxon>Bacteria</taxon>
        <taxon>Bacillati</taxon>
        <taxon>Bacillota</taxon>
        <taxon>Bacilli</taxon>
        <taxon>Bacillales</taxon>
        <taxon>Staphylococcaceae</taxon>
        <taxon>Staphylococcus</taxon>
    </lineage>
</organism>
<comment type="cofactor">
    <cofactor evidence="11">
        <name>Mg(2+)</name>
        <dbReference type="ChEBI" id="CHEBI:18420"/>
    </cofactor>
</comment>
<dbReference type="InterPro" id="IPR000262">
    <property type="entry name" value="FMN-dep_DH"/>
</dbReference>
<evidence type="ECO:0000256" key="10">
    <source>
        <dbReference type="ARBA" id="ARBA00025810"/>
    </source>
</evidence>
<evidence type="ECO:0000313" key="17">
    <source>
        <dbReference type="Proteomes" id="UP000293637"/>
    </source>
</evidence>
<keyword evidence="9 11" id="KW-0413">Isomerase</keyword>
<keyword evidence="2 11" id="KW-0963">Cytoplasm</keyword>
<proteinExistence type="inferred from homology"/>
<evidence type="ECO:0000256" key="4">
    <source>
        <dbReference type="ARBA" id="ARBA00022643"/>
    </source>
</evidence>
<dbReference type="PANTHER" id="PTHR43665">
    <property type="entry name" value="ISOPENTENYL-DIPHOSPHATE DELTA-ISOMERASE"/>
    <property type="match status" value="1"/>
</dbReference>
<evidence type="ECO:0000256" key="2">
    <source>
        <dbReference type="ARBA" id="ARBA00022490"/>
    </source>
</evidence>
<dbReference type="EMBL" id="SCHB01000001">
    <property type="protein sequence ID" value="TBW73366.1"/>
    <property type="molecule type" value="Genomic_DNA"/>
</dbReference>
<sequence>MSNFQREQRKNEHVEIAMAQQDAPASDFDRVRFVHHSIPHIDVAQVNLSTHTSNFKLDYPLYINAMTGGSEWTKQINEKLATVARETGLAMAVGSTHAALRNPDMIESFRIARQVNPEGVIFSNVGADVPVERAVEAVELMEAQALQIHVNAPQELVMPEGNRTFASWMDNIAKMINHVPVPVIIKEVGFGFSKETFKALKDIGVTYVDVSGRGGTNFVSIENERRSNKDMNYLANWGQSTVESLLESQAYQSSLNIFASGGIRTPLDAIKSLALGAKAVGMSRPFLNHVENEGVEQTITFVAQFTTQMQQIMTMLNAPDIEALKQSQLIFDQQLLSWMEQRHIDIDRGL</sequence>
<protein>
    <recommendedName>
        <fullName evidence="11">Isopentenyl-diphosphate delta-isomerase</fullName>
        <shortName evidence="11">IPP isomerase</shortName>
        <ecNumber evidence="11">5.3.3.2</ecNumber>
    </recommendedName>
    <alternativeName>
        <fullName evidence="11">Isopentenyl diphosphate:dimethylallyl diphosphate isomerase</fullName>
    </alternativeName>
    <alternativeName>
        <fullName evidence="11">Isopentenyl pyrophosphate isomerase</fullName>
    </alternativeName>
    <alternativeName>
        <fullName evidence="11">Type 2 isopentenyl diphosphate isomerase</fullName>
        <shortName evidence="11">IDI-2</shortName>
    </alternativeName>
</protein>
<dbReference type="STRING" id="28035.B6N84_03250"/>
<evidence type="ECO:0000256" key="7">
    <source>
        <dbReference type="ARBA" id="ARBA00022857"/>
    </source>
</evidence>
<feature type="binding site" evidence="11">
    <location>
        <begin position="283"/>
        <end position="284"/>
    </location>
    <ligand>
        <name>FMN</name>
        <dbReference type="ChEBI" id="CHEBI:58210"/>
    </ligand>
</feature>
<evidence type="ECO:0000313" key="15">
    <source>
        <dbReference type="EMBL" id="TBW73366.1"/>
    </source>
</evidence>
<feature type="binding site" evidence="11">
    <location>
        <begin position="9"/>
        <end position="10"/>
    </location>
    <ligand>
        <name>substrate</name>
    </ligand>
</feature>
<dbReference type="GO" id="GO:0008299">
    <property type="term" value="P:isoprenoid biosynthetic process"/>
    <property type="evidence" value="ECO:0007669"/>
    <property type="project" value="UniProtKB-UniRule"/>
</dbReference>
<evidence type="ECO:0000256" key="6">
    <source>
        <dbReference type="ARBA" id="ARBA00022842"/>
    </source>
</evidence>
<dbReference type="Gene3D" id="3.20.20.70">
    <property type="entry name" value="Aldolase class I"/>
    <property type="match status" value="1"/>
</dbReference>
<evidence type="ECO:0000256" key="1">
    <source>
        <dbReference type="ARBA" id="ARBA00001917"/>
    </source>
</evidence>
<dbReference type="GO" id="GO:0016491">
    <property type="term" value="F:oxidoreductase activity"/>
    <property type="evidence" value="ECO:0007669"/>
    <property type="project" value="InterPro"/>
</dbReference>
<keyword evidence="4 11" id="KW-0288">FMN</keyword>
<evidence type="ECO:0000256" key="11">
    <source>
        <dbReference type="HAMAP-Rule" id="MF_00354"/>
    </source>
</evidence>
<evidence type="ECO:0000256" key="8">
    <source>
        <dbReference type="ARBA" id="ARBA00023229"/>
    </source>
</evidence>
<dbReference type="GO" id="GO:0010181">
    <property type="term" value="F:FMN binding"/>
    <property type="evidence" value="ECO:0007669"/>
    <property type="project" value="UniProtKB-UniRule"/>
</dbReference>
<dbReference type="GO" id="GO:0000287">
    <property type="term" value="F:magnesium ion binding"/>
    <property type="evidence" value="ECO:0007669"/>
    <property type="project" value="UniProtKB-UniRule"/>
</dbReference>
<keyword evidence="8 11" id="KW-0414">Isoprene biosynthesis</keyword>
<feature type="binding site" evidence="11">
    <location>
        <position position="186"/>
    </location>
    <ligand>
        <name>FMN</name>
        <dbReference type="ChEBI" id="CHEBI:58210"/>
    </ligand>
</feature>
<dbReference type="EMBL" id="CP041722">
    <property type="protein sequence ID" value="QEX37413.1"/>
    <property type="molecule type" value="Genomic_DNA"/>
</dbReference>
<reference evidence="15 17" key="2">
    <citation type="journal article" date="2019" name="Sci. Transl. Med.">
        <title>Quorum sensing between bacterial species on the skin protects against epidermal injury in atopic dermatitis.</title>
        <authorList>
            <person name="Williams M.R."/>
        </authorList>
    </citation>
    <scope>NUCLEOTIDE SEQUENCE [LARGE SCALE GENOMIC DNA]</scope>
    <source>
        <strain evidence="15 17">E7</strain>
    </source>
</reference>
<keyword evidence="7 11" id="KW-0521">NADP</keyword>
<comment type="caution">
    <text evidence="11">Lacks conserved residue(s) required for the propagation of feature annotation.</text>
</comment>
<feature type="domain" description="FMN-dependent dehydrogenase" evidence="12">
    <location>
        <begin position="161"/>
        <end position="329"/>
    </location>
</feature>
<evidence type="ECO:0000313" key="16">
    <source>
        <dbReference type="Proteomes" id="UP000070063"/>
    </source>
</evidence>
<feature type="binding site" evidence="11">
    <location>
        <position position="216"/>
    </location>
    <ligand>
        <name>FMN</name>
        <dbReference type="ChEBI" id="CHEBI:58210"/>
    </ligand>
</feature>
<dbReference type="Proteomes" id="UP000070063">
    <property type="component" value="Unassembled WGS sequence"/>
</dbReference>
<evidence type="ECO:0000313" key="14">
    <source>
        <dbReference type="EMBL" id="QEX37413.1"/>
    </source>
</evidence>
<dbReference type="AlphaFoldDB" id="A0A133QB01"/>
<comment type="similarity">
    <text evidence="11">Belongs to the IPP isomerase type 2 family.</text>
</comment>
<keyword evidence="3 11" id="KW-0285">Flavoprotein</keyword>
<dbReference type="EC" id="5.3.3.2" evidence="11"/>
<dbReference type="RefSeq" id="WP_002460158.1">
    <property type="nucleotide sequence ID" value="NZ_AP021848.1"/>
</dbReference>
<accession>A0A133QB01</accession>
<feature type="binding site" evidence="11">
    <location>
        <begin position="262"/>
        <end position="264"/>
    </location>
    <ligand>
        <name>FMN</name>
        <dbReference type="ChEBI" id="CHEBI:58210"/>
    </ligand>
</feature>
<name>A0A133QB01_STALU</name>
<comment type="subcellular location">
    <subcellularLocation>
        <location evidence="11">Cytoplasm</location>
    </subcellularLocation>
</comment>
<dbReference type="NCBIfam" id="TIGR02151">
    <property type="entry name" value="IPP_isom_2"/>
    <property type="match status" value="1"/>
</dbReference>
<dbReference type="GO" id="GO:0070402">
    <property type="term" value="F:NADPH binding"/>
    <property type="evidence" value="ECO:0007669"/>
    <property type="project" value="UniProtKB-UniRule"/>
</dbReference>
<dbReference type="GO" id="GO:0004452">
    <property type="term" value="F:isopentenyl-diphosphate delta-isomerase activity"/>
    <property type="evidence" value="ECO:0007669"/>
    <property type="project" value="UniProtKB-UniRule"/>
</dbReference>
<comment type="cofactor">
    <cofactor evidence="1 11">
        <name>FMN</name>
        <dbReference type="ChEBI" id="CHEBI:58210"/>
    </cofactor>
</comment>
<feature type="binding site" evidence="11">
    <location>
        <position position="95"/>
    </location>
    <ligand>
        <name>FMN</name>
        <dbReference type="ChEBI" id="CHEBI:58210"/>
    </ligand>
</feature>
<reference evidence="13 16" key="1">
    <citation type="submission" date="2016-01" db="EMBL/GenBank/DDBJ databases">
        <authorList>
            <person name="Mitreva M."/>
            <person name="Pepin K.H."/>
            <person name="Mihindukulasuriya K.A."/>
            <person name="Fulton R."/>
            <person name="Fronick C."/>
            <person name="O'Laughlin M."/>
            <person name="Miner T."/>
            <person name="Herter B."/>
            <person name="Rosa B.A."/>
            <person name="Cordes M."/>
            <person name="Tomlinson C."/>
            <person name="Wollam A."/>
            <person name="Palsikar V.B."/>
            <person name="Mardis E.R."/>
            <person name="Wilson R.K."/>
        </authorList>
    </citation>
    <scope>NUCLEOTIDE SEQUENCE [LARGE SCALE GENOMIC DNA]</scope>
    <source>
        <strain evidence="13 16">MJR7738</strain>
    </source>
</reference>
<dbReference type="PIRSF" id="PIRSF003314">
    <property type="entry name" value="IPP_isomerase"/>
    <property type="match status" value="1"/>
</dbReference>
<dbReference type="InterPro" id="IPR011179">
    <property type="entry name" value="IPdP_isomerase"/>
</dbReference>
<evidence type="ECO:0000256" key="3">
    <source>
        <dbReference type="ARBA" id="ARBA00022630"/>
    </source>
</evidence>
<dbReference type="CDD" id="cd02811">
    <property type="entry name" value="IDI-2_FMN"/>
    <property type="match status" value="1"/>
</dbReference>
<dbReference type="Proteomes" id="UP000293637">
    <property type="component" value="Unassembled WGS sequence"/>
</dbReference>
<feature type="binding site" evidence="11">
    <location>
        <begin position="95"/>
        <end position="97"/>
    </location>
    <ligand>
        <name>substrate</name>
    </ligand>
</feature>
<comment type="cofactor">
    <cofactor evidence="11">
        <name>NADPH</name>
        <dbReference type="ChEBI" id="CHEBI:57783"/>
    </cofactor>
</comment>
<feature type="binding site" evidence="11">
    <location>
        <position position="154"/>
    </location>
    <ligand>
        <name>substrate</name>
    </ligand>
</feature>
<reference evidence="14 18" key="3">
    <citation type="submission" date="2019-07" db="EMBL/GenBank/DDBJ databases">
        <title>Comparative genome analysis of staphylococcus lugdunensis shows clonal complex-dependent diversity of the putative virulence factor, ess/type vii locus.</title>
        <authorList>
            <person name="Lebeurre J."/>
            <person name="Dahyot S."/>
            <person name="Diene S."/>
            <person name="Paulay A."/>
            <person name="Aubourg M."/>
            <person name="Argemi X."/>
            <person name="Giard J.-C."/>
            <person name="Tournier I."/>
            <person name="Francois P."/>
            <person name="Pestel-Caron M."/>
        </authorList>
    </citation>
    <scope>NUCLEOTIDE SEQUENCE [LARGE SCALE GENOMIC DNA]</scope>
    <source>
        <strain evidence="14 18">SL13</strain>
    </source>
</reference>
<feature type="binding site" evidence="11">
    <location>
        <position position="155"/>
    </location>
    <ligand>
        <name>Mg(2+)</name>
        <dbReference type="ChEBI" id="CHEBI:18420"/>
    </ligand>
</feature>
<gene>
    <name evidence="11" type="primary">fni</name>
    <name evidence="15" type="ORF">EQ812_00770</name>
    <name evidence="14" type="ORF">FO454_00215</name>
    <name evidence="13" type="ORF">HMPREF3225_00433</name>
</gene>
<evidence type="ECO:0000256" key="5">
    <source>
        <dbReference type="ARBA" id="ARBA00022723"/>
    </source>
</evidence>
<dbReference type="eggNOG" id="COG1304">
    <property type="taxonomic scope" value="Bacteria"/>
</dbReference>
<dbReference type="EMBL" id="LRQI01000020">
    <property type="protein sequence ID" value="KXA39998.1"/>
    <property type="molecule type" value="Genomic_DNA"/>
</dbReference>
<evidence type="ECO:0000313" key="13">
    <source>
        <dbReference type="EMBL" id="KXA39998.1"/>
    </source>
</evidence>
<keyword evidence="5 11" id="KW-0479">Metal-binding</keyword>
<comment type="catalytic activity">
    <reaction evidence="11">
        <text>isopentenyl diphosphate = dimethylallyl diphosphate</text>
        <dbReference type="Rhea" id="RHEA:23284"/>
        <dbReference type="ChEBI" id="CHEBI:57623"/>
        <dbReference type="ChEBI" id="CHEBI:128769"/>
        <dbReference type="EC" id="5.3.3.2"/>
    </reaction>
</comment>
<dbReference type="InterPro" id="IPR013785">
    <property type="entry name" value="Aldolase_TIM"/>
</dbReference>
<dbReference type="SUPFAM" id="SSF51395">
    <property type="entry name" value="FMN-linked oxidoreductases"/>
    <property type="match status" value="1"/>
</dbReference>
<evidence type="ECO:0000256" key="9">
    <source>
        <dbReference type="ARBA" id="ARBA00023235"/>
    </source>
</evidence>
<dbReference type="GO" id="GO:0005737">
    <property type="term" value="C:cytoplasm"/>
    <property type="evidence" value="ECO:0007669"/>
    <property type="project" value="UniProtKB-SubCell"/>
</dbReference>
<keyword evidence="6 11" id="KW-0460">Magnesium</keyword>
<evidence type="ECO:0000313" key="18">
    <source>
        <dbReference type="Proteomes" id="UP000325462"/>
    </source>
</evidence>
<comment type="function">
    <text evidence="11">Involved in the biosynthesis of isoprenoids. Catalyzes the 1,3-allylic rearrangement of the homoallylic substrate isopentenyl (IPP) to its allylic isomer, dimethylallyl diphosphate (DMAPP).</text>
</comment>
<comment type="subunit">
    <text evidence="10 11">Homooctamer. Dimer of tetramers.</text>
</comment>
<dbReference type="Proteomes" id="UP000325462">
    <property type="component" value="Chromosome"/>
</dbReference>
<keyword evidence="18" id="KW-1185">Reference proteome</keyword>
<feature type="binding site" evidence="11">
    <location>
        <position position="211"/>
    </location>
    <ligand>
        <name>FMN</name>
        <dbReference type="ChEBI" id="CHEBI:58210"/>
    </ligand>
</feature>
<dbReference type="Pfam" id="PF01070">
    <property type="entry name" value="FMN_dh"/>
    <property type="match status" value="1"/>
</dbReference>